<dbReference type="PANTHER" id="PTHR48100:SF59">
    <property type="entry name" value="ADENOSYLCOBALAMIN_ALPHA-RIBAZOLE PHOSPHATASE"/>
    <property type="match status" value="1"/>
</dbReference>
<keyword evidence="2" id="KW-1185">Reference proteome</keyword>
<evidence type="ECO:0000313" key="1">
    <source>
        <dbReference type="EMBL" id="MBW7571279.1"/>
    </source>
</evidence>
<sequence length="203" mass="22635">MWNRAENQIMLILIRHGETPSNALGRYLGRTEEDLSAAGREKLLQNRQSGKYPPAEIVFSSPMKRCIQTAGLVYDCANPFVIEEWQEIDFGRFEGKNYRELSGNAEYQAWLDSNGELPFPGGESRENFIARNRRGLEKAAKELAKRAAAPNAVAAVVHGGSMMALLSTFCGGNYFDYQCKNGEGVLCRLTLTDVPALELLRKL</sequence>
<name>A0ABS7DJ09_9FIRM</name>
<gene>
    <name evidence="1" type="ORF">J5W02_00495</name>
</gene>
<dbReference type="InterPro" id="IPR001345">
    <property type="entry name" value="PG/BPGM_mutase_AS"/>
</dbReference>
<dbReference type="PROSITE" id="PS00175">
    <property type="entry name" value="PG_MUTASE"/>
    <property type="match status" value="1"/>
</dbReference>
<organism evidence="1 2">
    <name type="scientific">Caproiciproducens faecalis</name>
    <dbReference type="NCBI Taxonomy" id="2820301"/>
    <lineage>
        <taxon>Bacteria</taxon>
        <taxon>Bacillati</taxon>
        <taxon>Bacillota</taxon>
        <taxon>Clostridia</taxon>
        <taxon>Eubacteriales</taxon>
        <taxon>Acutalibacteraceae</taxon>
        <taxon>Caproiciproducens</taxon>
    </lineage>
</organism>
<dbReference type="PANTHER" id="PTHR48100">
    <property type="entry name" value="BROAD-SPECIFICITY PHOSPHATASE YOR283W-RELATED"/>
    <property type="match status" value="1"/>
</dbReference>
<dbReference type="SUPFAM" id="SSF53254">
    <property type="entry name" value="Phosphoglycerate mutase-like"/>
    <property type="match status" value="1"/>
</dbReference>
<accession>A0ABS7DJ09</accession>
<comment type="caution">
    <text evidence="1">The sequence shown here is derived from an EMBL/GenBank/DDBJ whole genome shotgun (WGS) entry which is preliminary data.</text>
</comment>
<dbReference type="EMBL" id="JAGFNZ010000001">
    <property type="protein sequence ID" value="MBW7571279.1"/>
    <property type="molecule type" value="Genomic_DNA"/>
</dbReference>
<proteinExistence type="predicted"/>
<dbReference type="InterPro" id="IPR050275">
    <property type="entry name" value="PGM_Phosphatase"/>
</dbReference>
<protein>
    <submittedName>
        <fullName evidence="1">Histidine phosphatase family protein</fullName>
    </submittedName>
</protein>
<dbReference type="InterPro" id="IPR013078">
    <property type="entry name" value="His_Pase_superF_clade-1"/>
</dbReference>
<evidence type="ECO:0000313" key="2">
    <source>
        <dbReference type="Proteomes" id="UP000719942"/>
    </source>
</evidence>
<dbReference type="SMART" id="SM00855">
    <property type="entry name" value="PGAM"/>
    <property type="match status" value="1"/>
</dbReference>
<dbReference type="RefSeq" id="WP_219938494.1">
    <property type="nucleotide sequence ID" value="NZ_JAGFNZ010000001.1"/>
</dbReference>
<reference evidence="1 2" key="1">
    <citation type="submission" date="2021-03" db="EMBL/GenBank/DDBJ databases">
        <title>Caproiciproducens sp. nov. isolated from feces of cow.</title>
        <authorList>
            <person name="Choi J.-Y."/>
        </authorList>
    </citation>
    <scope>NUCLEOTIDE SEQUENCE [LARGE SCALE GENOMIC DNA]</scope>
    <source>
        <strain evidence="1 2">AGMB10547</strain>
    </source>
</reference>
<dbReference type="CDD" id="cd07067">
    <property type="entry name" value="HP_PGM_like"/>
    <property type="match status" value="1"/>
</dbReference>
<dbReference type="InterPro" id="IPR029033">
    <property type="entry name" value="His_PPase_superfam"/>
</dbReference>
<dbReference type="Proteomes" id="UP000719942">
    <property type="component" value="Unassembled WGS sequence"/>
</dbReference>
<dbReference type="Pfam" id="PF00300">
    <property type="entry name" value="His_Phos_1"/>
    <property type="match status" value="1"/>
</dbReference>
<dbReference type="Gene3D" id="3.40.50.1240">
    <property type="entry name" value="Phosphoglycerate mutase-like"/>
    <property type="match status" value="1"/>
</dbReference>